<dbReference type="InParanoid" id="C0NMR2"/>
<dbReference type="GeneID" id="69037055"/>
<evidence type="ECO:0000313" key="2">
    <source>
        <dbReference type="Proteomes" id="UP000001631"/>
    </source>
</evidence>
<keyword evidence="2" id="KW-1185">Reference proteome</keyword>
<dbReference type="EMBL" id="GG663367">
    <property type="protein sequence ID" value="EEH07160.1"/>
    <property type="molecule type" value="Genomic_DNA"/>
</dbReference>
<dbReference type="AlphaFoldDB" id="C0NMR2"/>
<evidence type="ECO:0000313" key="1">
    <source>
        <dbReference type="EMBL" id="EEH07160.1"/>
    </source>
</evidence>
<name>C0NMR2_AJECG</name>
<dbReference type="Proteomes" id="UP000001631">
    <property type="component" value="Unassembled WGS sequence"/>
</dbReference>
<gene>
    <name evidence="1" type="ORF">HCBG_04039</name>
</gene>
<dbReference type="RefSeq" id="XP_045287641.1">
    <property type="nucleotide sequence ID" value="XM_045431088.1"/>
</dbReference>
<sequence length="108" mass="11790">MPLMIKPKAKLEGISVDTGLLGRGDERNMEKHRTGGQRILDNVGIWPALQSHLAPGHPKPVQPRVSDRSAISHDLSVGLMSSVWLFGPYQSADDVIKRSEGLLQGELV</sequence>
<reference evidence="1" key="1">
    <citation type="submission" date="2009-02" db="EMBL/GenBank/DDBJ databases">
        <title>The Genome Sequence of Ajellomyces capsulatus strain G186AR.</title>
        <authorList>
            <consortium name="The Broad Institute Genome Sequencing Platform"/>
            <person name="Champion M."/>
            <person name="Cuomo C."/>
            <person name="Ma L.-J."/>
            <person name="Henn M.R."/>
            <person name="Sil A."/>
            <person name="Goldman B."/>
            <person name="Young S.K."/>
            <person name="Kodira C.D."/>
            <person name="Zeng Q."/>
            <person name="Koehrsen M."/>
            <person name="Alvarado L."/>
            <person name="Berlin A."/>
            <person name="Borenstein D."/>
            <person name="Chen Z."/>
            <person name="Engels R."/>
            <person name="Freedman E."/>
            <person name="Gellesch M."/>
            <person name="Goldberg J."/>
            <person name="Griggs A."/>
            <person name="Gujja S."/>
            <person name="Heiman D."/>
            <person name="Hepburn T."/>
            <person name="Howarth C."/>
            <person name="Jen D."/>
            <person name="Larson L."/>
            <person name="Lewis B."/>
            <person name="Mehta T."/>
            <person name="Park D."/>
            <person name="Pearson M."/>
            <person name="Roberts A."/>
            <person name="Saif S."/>
            <person name="Shea T."/>
            <person name="Shenoy N."/>
            <person name="Sisk P."/>
            <person name="Stolte C."/>
            <person name="Sykes S."/>
            <person name="Walk T."/>
            <person name="White J."/>
            <person name="Yandava C."/>
            <person name="Klein B."/>
            <person name="McEwen J.G."/>
            <person name="Puccia R."/>
            <person name="Goldman G.H."/>
            <person name="Felipe M.S."/>
            <person name="Nino-Vega G."/>
            <person name="San-Blas G."/>
            <person name="Taylor J."/>
            <person name="Mendoza L."/>
            <person name="Galagan J."/>
            <person name="Nusbaum C."/>
            <person name="Birren B."/>
        </authorList>
    </citation>
    <scope>NUCLEOTIDE SEQUENCE</scope>
    <source>
        <strain evidence="1">G186AR</strain>
    </source>
</reference>
<proteinExistence type="predicted"/>
<protein>
    <submittedName>
        <fullName evidence="1">Uncharacterized protein</fullName>
    </submittedName>
</protein>
<organism evidence="1 2">
    <name type="scientific">Ajellomyces capsulatus (strain G186AR / H82 / ATCC MYA-2454 / RMSCC 2432)</name>
    <name type="common">Darling's disease fungus</name>
    <name type="synonym">Histoplasma capsulatum</name>
    <dbReference type="NCBI Taxonomy" id="447093"/>
    <lineage>
        <taxon>Eukaryota</taxon>
        <taxon>Fungi</taxon>
        <taxon>Dikarya</taxon>
        <taxon>Ascomycota</taxon>
        <taxon>Pezizomycotina</taxon>
        <taxon>Eurotiomycetes</taxon>
        <taxon>Eurotiomycetidae</taxon>
        <taxon>Onygenales</taxon>
        <taxon>Ajellomycetaceae</taxon>
        <taxon>Histoplasma</taxon>
    </lineage>
</organism>
<dbReference type="HOGENOM" id="CLU_2196151_0_0_1"/>
<accession>C0NMR2</accession>